<dbReference type="RefSeq" id="WP_345484200.1">
    <property type="nucleotide sequence ID" value="NZ_BAAAWU010000001.1"/>
</dbReference>
<feature type="domain" description="DUF1206" evidence="3">
    <location>
        <begin position="123"/>
        <end position="187"/>
    </location>
</feature>
<reference evidence="4 5" key="1">
    <citation type="submission" date="2024-09" db="EMBL/GenBank/DDBJ databases">
        <authorList>
            <person name="Sun Q."/>
            <person name="Mori K."/>
        </authorList>
    </citation>
    <scope>NUCLEOTIDE SEQUENCE [LARGE SCALE GENOMIC DNA]</scope>
    <source>
        <strain evidence="4 5">JCM 4414</strain>
    </source>
</reference>
<feature type="transmembrane region" description="Helical" evidence="2">
    <location>
        <begin position="171"/>
        <end position="193"/>
    </location>
</feature>
<dbReference type="Pfam" id="PF06724">
    <property type="entry name" value="DUF1206"/>
    <property type="match status" value="3"/>
</dbReference>
<dbReference type="Proteomes" id="UP001589716">
    <property type="component" value="Unassembled WGS sequence"/>
</dbReference>
<feature type="transmembrane region" description="Helical" evidence="2">
    <location>
        <begin position="262"/>
        <end position="282"/>
    </location>
</feature>
<feature type="transmembrane region" description="Helical" evidence="2">
    <location>
        <begin position="40"/>
        <end position="62"/>
    </location>
</feature>
<proteinExistence type="predicted"/>
<feature type="transmembrane region" description="Helical" evidence="2">
    <location>
        <begin position="123"/>
        <end position="143"/>
    </location>
</feature>
<feature type="transmembrane region" description="Helical" evidence="2">
    <location>
        <begin position="82"/>
        <end position="102"/>
    </location>
</feature>
<organism evidence="4 5">
    <name type="scientific">Streptomyces roseoviridis</name>
    <dbReference type="NCBI Taxonomy" id="67361"/>
    <lineage>
        <taxon>Bacteria</taxon>
        <taxon>Bacillati</taxon>
        <taxon>Actinomycetota</taxon>
        <taxon>Actinomycetes</taxon>
        <taxon>Kitasatosporales</taxon>
        <taxon>Streptomycetaceae</taxon>
        <taxon>Streptomyces</taxon>
    </lineage>
</organism>
<feature type="transmembrane region" description="Helical" evidence="2">
    <location>
        <begin position="214"/>
        <end position="236"/>
    </location>
</feature>
<sequence length="290" mass="29739">MSTTGSTGSRGSNGSGGSTGPSGATDAGRSAVRTAARAGFVARGVLYMLVGALAVRIGLSGARSKEQADRGGALAEVASSPFGTVLLWALGLGLAGMALWRLTEVFLGAAGPNGDRATRRAASAVRAVFYAVVAFLVLTFAVGERGSGAGSTDRQSQDVTGRLLGLPGGQWWVGAVAAGVLVAGLCVAGSALLRRFRKRLEWGRMSRHQRRFMNVTGVAGGVGRGLVFAAVGFFGLKAAVTFDPAQAKGVDDAIRSFARTPVGPWLLIAVAVGLLLFGLFSLGQARWRKM</sequence>
<feature type="compositionally biased region" description="Gly residues" evidence="1">
    <location>
        <begin position="11"/>
        <end position="20"/>
    </location>
</feature>
<evidence type="ECO:0000313" key="4">
    <source>
        <dbReference type="EMBL" id="MFB9557216.1"/>
    </source>
</evidence>
<feature type="domain" description="DUF1206" evidence="3">
    <location>
        <begin position="38"/>
        <end position="105"/>
    </location>
</feature>
<evidence type="ECO:0000259" key="3">
    <source>
        <dbReference type="Pfam" id="PF06724"/>
    </source>
</evidence>
<keyword evidence="2" id="KW-0812">Transmembrane</keyword>
<feature type="compositionally biased region" description="Low complexity" evidence="1">
    <location>
        <begin position="1"/>
        <end position="10"/>
    </location>
</feature>
<keyword evidence="2" id="KW-0472">Membrane</keyword>
<accession>A0ABV5QUP1</accession>
<dbReference type="InterPro" id="IPR009597">
    <property type="entry name" value="DUF1206"/>
</dbReference>
<feature type="region of interest" description="Disordered" evidence="1">
    <location>
        <begin position="1"/>
        <end position="28"/>
    </location>
</feature>
<evidence type="ECO:0000313" key="5">
    <source>
        <dbReference type="Proteomes" id="UP001589716"/>
    </source>
</evidence>
<feature type="domain" description="DUF1206" evidence="3">
    <location>
        <begin position="219"/>
        <end position="288"/>
    </location>
</feature>
<protein>
    <submittedName>
        <fullName evidence="4">DUF1206 domain-containing protein</fullName>
    </submittedName>
</protein>
<evidence type="ECO:0000256" key="2">
    <source>
        <dbReference type="SAM" id="Phobius"/>
    </source>
</evidence>
<keyword evidence="2" id="KW-1133">Transmembrane helix</keyword>
<dbReference type="EMBL" id="JBHMCT010000014">
    <property type="protein sequence ID" value="MFB9557216.1"/>
    <property type="molecule type" value="Genomic_DNA"/>
</dbReference>
<comment type="caution">
    <text evidence="4">The sequence shown here is derived from an EMBL/GenBank/DDBJ whole genome shotgun (WGS) entry which is preliminary data.</text>
</comment>
<keyword evidence="5" id="KW-1185">Reference proteome</keyword>
<evidence type="ECO:0000256" key="1">
    <source>
        <dbReference type="SAM" id="MobiDB-lite"/>
    </source>
</evidence>
<name>A0ABV5QUP1_9ACTN</name>
<gene>
    <name evidence="4" type="ORF">ACFFTP_23895</name>
</gene>